<evidence type="ECO:0000256" key="1">
    <source>
        <dbReference type="SAM" id="MobiDB-lite"/>
    </source>
</evidence>
<protein>
    <submittedName>
        <fullName evidence="2">Uncharacterized protein</fullName>
    </submittedName>
</protein>
<dbReference type="EMBL" id="UOEI01000035">
    <property type="protein sequence ID" value="VAV90314.1"/>
    <property type="molecule type" value="Genomic_DNA"/>
</dbReference>
<feature type="region of interest" description="Disordered" evidence="1">
    <location>
        <begin position="1"/>
        <end position="21"/>
    </location>
</feature>
<proteinExistence type="predicted"/>
<gene>
    <name evidence="2" type="ORF">MNBD_ACTINO01-1703</name>
</gene>
<reference evidence="2" key="1">
    <citation type="submission" date="2018-06" db="EMBL/GenBank/DDBJ databases">
        <authorList>
            <person name="Zhirakovskaya E."/>
        </authorList>
    </citation>
    <scope>NUCLEOTIDE SEQUENCE</scope>
</reference>
<dbReference type="AlphaFoldDB" id="A0A3B0RAH2"/>
<dbReference type="InterPro" id="IPR025659">
    <property type="entry name" value="Tubby-like_C"/>
</dbReference>
<dbReference type="SUPFAM" id="SSF54518">
    <property type="entry name" value="Tubby C-terminal domain-like"/>
    <property type="match status" value="1"/>
</dbReference>
<name>A0A3B0RAH2_9ZZZZ</name>
<sequence length="118" mass="12760">MRRAGDAGTPDPPAARGPLHVDVESNGKTLLGIDERRVGLKDRFVIDTPLPAKFDVVGNVWSTRYTITINGDPAAQVMMEPGLVKADTYDVLIAEGKGPRIIFGLIIAIDILTHKGKR</sequence>
<accession>A0A3B0RAH2</accession>
<evidence type="ECO:0000313" key="2">
    <source>
        <dbReference type="EMBL" id="VAV90314.1"/>
    </source>
</evidence>
<organism evidence="2">
    <name type="scientific">hydrothermal vent metagenome</name>
    <dbReference type="NCBI Taxonomy" id="652676"/>
    <lineage>
        <taxon>unclassified sequences</taxon>
        <taxon>metagenomes</taxon>
        <taxon>ecological metagenomes</taxon>
    </lineage>
</organism>